<accession>A0A0F9MP06</accession>
<evidence type="ECO:0008006" key="2">
    <source>
        <dbReference type="Google" id="ProtNLM"/>
    </source>
</evidence>
<sequence>MFKTIFIIILLISKLAFAGVAEDISNLKPGEWYEIPNTHLSDIAYDWSPNPVPGSNQGFPGIMGGYSGGAFDTNGNRLLIWGGGHSAYGGNEIYAFDFDDLKWHRLTDPTSYDIIMEWYNSGGASSSETGLFSDGKPITRHTYDMIIYRKDINAFCYIGTRDYFQPGGGGYDNVFGCFNFNTSQWKFNFSRPPIVTRKSVMVDSSNDHIWTYEPENIRTLFEYDPSLDKWIQRSVKIYHNYTLADSVIDPIRKKLVVIGPGYYMVFDISEEAIQNDPNNYAPLVYDYREDRSFPGNVGPDPIPNGDTALLDAKYITLSYDSVEGQIIGWLGGNSVYALDLDNHILTKHTSNTVGPAFQTRNDGTYGRWRYVPSENVFVVVTSVNKNVFVYRPPLRSNASLAVEDNGPKYPDEPIITFNAYYKDTSTIQHIAEATCVIEFEGFSDQMNESDKYLYSRSFIDSGVYNYIVTCSKANYDTLSITKDAIIKSFPINDGIIRVGPTRVLTTVREAAAIVKDNDIVEIDAYLYPGDVATWYANNITIRGVKEVGGVGTRPHLKADGKNAGRMGIWVIKGNNYVVENIEFSGAWVTDGNGAGIRLLGDGLTVRYSYFHDNQNGIMTSKVGGGTVLVEYSEFNHNWREGYNNHNLYISRNDKFIFQYNYVHHAVGGHNIKSRAHENYILYNRIMDGADGSSSRAIDISEGGLTYIIGNVIQKGPNAQNREFIGYGLEIYEARPVMEVYISGNTFVNDHSVGRFFRVGDTTTIAKITNNLLVGPGTVLQGPGELTNNIQTDDPGFIDRDNFDYRLLSSSIAIDGGVDPGSAYEYDLTPKFHYVHPAGKEARNIIGNIDVGAYEYLSEGNVLLPPVNLYIKEN</sequence>
<gene>
    <name evidence="1" type="ORF">LCGC14_1130510</name>
</gene>
<protein>
    <recommendedName>
        <fullName evidence="2">Right handed beta helix domain-containing protein</fullName>
    </recommendedName>
</protein>
<dbReference type="Gene3D" id="2.160.20.10">
    <property type="entry name" value="Single-stranded right-handed beta-helix, Pectin lyase-like"/>
    <property type="match status" value="1"/>
</dbReference>
<name>A0A0F9MP06_9ZZZZ</name>
<comment type="caution">
    <text evidence="1">The sequence shown here is derived from an EMBL/GenBank/DDBJ whole genome shotgun (WGS) entry which is preliminary data.</text>
</comment>
<reference evidence="1" key="1">
    <citation type="journal article" date="2015" name="Nature">
        <title>Complex archaea that bridge the gap between prokaryotes and eukaryotes.</title>
        <authorList>
            <person name="Spang A."/>
            <person name="Saw J.H."/>
            <person name="Jorgensen S.L."/>
            <person name="Zaremba-Niedzwiedzka K."/>
            <person name="Martijn J."/>
            <person name="Lind A.E."/>
            <person name="van Eijk R."/>
            <person name="Schleper C."/>
            <person name="Guy L."/>
            <person name="Ettema T.J."/>
        </authorList>
    </citation>
    <scope>NUCLEOTIDE SEQUENCE</scope>
</reference>
<evidence type="ECO:0000313" key="1">
    <source>
        <dbReference type="EMBL" id="KKN01162.1"/>
    </source>
</evidence>
<dbReference type="SUPFAM" id="SSF117281">
    <property type="entry name" value="Kelch motif"/>
    <property type="match status" value="1"/>
</dbReference>
<dbReference type="SUPFAM" id="SSF51126">
    <property type="entry name" value="Pectin lyase-like"/>
    <property type="match status" value="1"/>
</dbReference>
<dbReference type="InterPro" id="IPR012334">
    <property type="entry name" value="Pectin_lyas_fold"/>
</dbReference>
<dbReference type="InterPro" id="IPR011050">
    <property type="entry name" value="Pectin_lyase_fold/virulence"/>
</dbReference>
<dbReference type="AlphaFoldDB" id="A0A0F9MP06"/>
<proteinExistence type="predicted"/>
<dbReference type="Gene3D" id="2.120.10.80">
    <property type="entry name" value="Kelch-type beta propeller"/>
    <property type="match status" value="1"/>
</dbReference>
<dbReference type="EMBL" id="LAZR01005291">
    <property type="protein sequence ID" value="KKN01162.1"/>
    <property type="molecule type" value="Genomic_DNA"/>
</dbReference>
<organism evidence="1">
    <name type="scientific">marine sediment metagenome</name>
    <dbReference type="NCBI Taxonomy" id="412755"/>
    <lineage>
        <taxon>unclassified sequences</taxon>
        <taxon>metagenomes</taxon>
        <taxon>ecological metagenomes</taxon>
    </lineage>
</organism>
<dbReference type="InterPro" id="IPR015915">
    <property type="entry name" value="Kelch-typ_b-propeller"/>
</dbReference>